<keyword evidence="1" id="KW-0812">Transmembrane</keyword>
<keyword evidence="4" id="KW-1185">Reference proteome</keyword>
<name>A0A016U9L1_9BILA</name>
<dbReference type="AlphaFoldDB" id="A0A016U9L1"/>
<dbReference type="EMBL" id="JARK01001384">
    <property type="protein sequence ID" value="EYC11999.1"/>
    <property type="molecule type" value="Genomic_DNA"/>
</dbReference>
<evidence type="ECO:0000256" key="1">
    <source>
        <dbReference type="SAM" id="Phobius"/>
    </source>
</evidence>
<keyword evidence="2" id="KW-0732">Signal</keyword>
<evidence type="ECO:0000256" key="2">
    <source>
        <dbReference type="SAM" id="SignalP"/>
    </source>
</evidence>
<feature type="transmembrane region" description="Helical" evidence="1">
    <location>
        <begin position="170"/>
        <end position="193"/>
    </location>
</feature>
<accession>A0A016U9L1</accession>
<organism evidence="3 4">
    <name type="scientific">Ancylostoma ceylanicum</name>
    <dbReference type="NCBI Taxonomy" id="53326"/>
    <lineage>
        <taxon>Eukaryota</taxon>
        <taxon>Metazoa</taxon>
        <taxon>Ecdysozoa</taxon>
        <taxon>Nematoda</taxon>
        <taxon>Chromadorea</taxon>
        <taxon>Rhabditida</taxon>
        <taxon>Rhabditina</taxon>
        <taxon>Rhabditomorpha</taxon>
        <taxon>Strongyloidea</taxon>
        <taxon>Ancylostomatidae</taxon>
        <taxon>Ancylostomatinae</taxon>
        <taxon>Ancylostoma</taxon>
    </lineage>
</organism>
<evidence type="ECO:0000313" key="4">
    <source>
        <dbReference type="Proteomes" id="UP000024635"/>
    </source>
</evidence>
<dbReference type="Proteomes" id="UP000024635">
    <property type="component" value="Unassembled WGS sequence"/>
</dbReference>
<gene>
    <name evidence="3" type="primary">Acey_s0048.g1555</name>
    <name evidence="3" type="ORF">Y032_0048g1555</name>
</gene>
<feature type="signal peptide" evidence="2">
    <location>
        <begin position="1"/>
        <end position="30"/>
    </location>
</feature>
<comment type="caution">
    <text evidence="3">The sequence shown here is derived from an EMBL/GenBank/DDBJ whole genome shotgun (WGS) entry which is preliminary data.</text>
</comment>
<proteinExistence type="predicted"/>
<evidence type="ECO:0008006" key="5">
    <source>
        <dbReference type="Google" id="ProtNLM"/>
    </source>
</evidence>
<evidence type="ECO:0000313" key="3">
    <source>
        <dbReference type="EMBL" id="EYC11999.1"/>
    </source>
</evidence>
<protein>
    <recommendedName>
        <fullName evidence="5">Activin types I and II receptor domain-containing protein</fullName>
    </recommendedName>
</protein>
<feature type="chain" id="PRO_5001488484" description="Activin types I and II receptor domain-containing protein" evidence="2">
    <location>
        <begin position="31"/>
        <end position="216"/>
    </location>
</feature>
<reference evidence="4" key="1">
    <citation type="journal article" date="2015" name="Nat. Genet.">
        <title>The genome and transcriptome of the zoonotic hookworm Ancylostoma ceylanicum identify infection-specific gene families.</title>
        <authorList>
            <person name="Schwarz E.M."/>
            <person name="Hu Y."/>
            <person name="Antoshechkin I."/>
            <person name="Miller M.M."/>
            <person name="Sternberg P.W."/>
            <person name="Aroian R.V."/>
        </authorList>
    </citation>
    <scope>NUCLEOTIDE SEQUENCE</scope>
    <source>
        <strain evidence="4">HY135</strain>
    </source>
</reference>
<dbReference type="OrthoDB" id="10460283at2759"/>
<keyword evidence="1" id="KW-0472">Membrane</keyword>
<keyword evidence="1" id="KW-1133">Transmembrane helix</keyword>
<sequence>MYVRGTPLNRMHNLFLCVFLTTLFATQTLSLKCKFGAGAATTSDFTVRKYCVYYEEYRTEECNATAEGKFGALSTIDEISGKCTAYHHTKDSHVVVACFCRTDGCNSMDSVISLARNSRHNPERLPSIPDMWHVNPSFSAKKRREILSCLANKRKKHHRDVSQLKITKELASLVAVVAIPIVLFCILSTYLHIFSTARGAHKSLERGFIRSPNSDS</sequence>